<proteinExistence type="predicted"/>
<keyword evidence="3" id="KW-1185">Reference proteome</keyword>
<gene>
    <name evidence="2" type="ORF">CCASEI_01015</name>
</gene>
<dbReference type="Proteomes" id="UP000019226">
    <property type="component" value="Chromosome"/>
</dbReference>
<evidence type="ECO:0000256" key="1">
    <source>
        <dbReference type="SAM" id="Phobius"/>
    </source>
</evidence>
<protein>
    <submittedName>
        <fullName evidence="2">Uncharacterized protein</fullName>
    </submittedName>
</protein>
<feature type="transmembrane region" description="Helical" evidence="1">
    <location>
        <begin position="94"/>
        <end position="117"/>
    </location>
</feature>
<feature type="transmembrane region" description="Helical" evidence="1">
    <location>
        <begin position="7"/>
        <end position="28"/>
    </location>
</feature>
<keyword evidence="1" id="KW-1133">Transmembrane helix</keyword>
<keyword evidence="1" id="KW-0472">Membrane</keyword>
<reference evidence="3" key="1">
    <citation type="submission" date="2013-02" db="EMBL/GenBank/DDBJ databases">
        <title>The complete genome sequence of Corynebacterium casei LMG S-19264 (=DSM 44701).</title>
        <authorList>
            <person name="Ruckert C."/>
            <person name="Albersmeier A."/>
            <person name="Kalinowski J."/>
        </authorList>
    </citation>
    <scope>NUCLEOTIDE SEQUENCE [LARGE SCALE GENOMIC DNA]</scope>
    <source>
        <strain evidence="3">LMG S-19264</strain>
    </source>
</reference>
<feature type="transmembrane region" description="Helical" evidence="1">
    <location>
        <begin position="67"/>
        <end position="88"/>
    </location>
</feature>
<dbReference type="EMBL" id="CP004350">
    <property type="protein sequence ID" value="AHI18788.1"/>
    <property type="molecule type" value="Genomic_DNA"/>
</dbReference>
<accession>A0ABN4CAW6</accession>
<organism evidence="2 3">
    <name type="scientific">Corynebacterium casei LMG S-19264</name>
    <dbReference type="NCBI Taxonomy" id="1285583"/>
    <lineage>
        <taxon>Bacteria</taxon>
        <taxon>Bacillati</taxon>
        <taxon>Actinomycetota</taxon>
        <taxon>Actinomycetes</taxon>
        <taxon>Mycobacteriales</taxon>
        <taxon>Corynebacteriaceae</taxon>
        <taxon>Corynebacterium</taxon>
    </lineage>
</organism>
<feature type="transmembrane region" description="Helical" evidence="1">
    <location>
        <begin position="34"/>
        <end position="55"/>
    </location>
</feature>
<keyword evidence="1" id="KW-0812">Transmembrane</keyword>
<evidence type="ECO:0000313" key="2">
    <source>
        <dbReference type="EMBL" id="AHI18788.1"/>
    </source>
</evidence>
<name>A0ABN4CAW6_9CORY</name>
<evidence type="ECO:0000313" key="3">
    <source>
        <dbReference type="Proteomes" id="UP000019226"/>
    </source>
</evidence>
<sequence length="147" mass="15475">MSPKQKFAFCAFLISLGFAMMCGITLMATHVALGTFLFAFALMLSPLAAIFMLLASWFMRSSAISRALFGLSGTLVVTSLAFSIFTPFGTLPGISIPVFMAGTAVGVGAVLMVSPYARFDGPFRYLRPGSGSAVTTTTSSNQMVGSR</sequence>